<dbReference type="Proteomes" id="UP000001744">
    <property type="component" value="Unassembled WGS sequence"/>
</dbReference>
<feature type="domain" description="C3H1-type" evidence="12">
    <location>
        <begin position="77"/>
        <end position="105"/>
    </location>
</feature>
<evidence type="ECO:0000256" key="5">
    <source>
        <dbReference type="ARBA" id="ARBA00022737"/>
    </source>
</evidence>
<evidence type="ECO:0000256" key="2">
    <source>
        <dbReference type="ARBA" id="ARBA00008907"/>
    </source>
</evidence>
<name>B6JVW0_SCHJY</name>
<organism evidence="13 15">
    <name type="scientific">Schizosaccharomyces japonicus (strain yFS275 / FY16936)</name>
    <name type="common">Fission yeast</name>
    <dbReference type="NCBI Taxonomy" id="402676"/>
    <lineage>
        <taxon>Eukaryota</taxon>
        <taxon>Fungi</taxon>
        <taxon>Dikarya</taxon>
        <taxon>Ascomycota</taxon>
        <taxon>Taphrinomycotina</taxon>
        <taxon>Schizosaccharomycetes</taxon>
        <taxon>Schizosaccharomycetales</taxon>
        <taxon>Schizosaccharomycetaceae</taxon>
        <taxon>Schizosaccharomyces</taxon>
    </lineage>
</organism>
<evidence type="ECO:0000313" key="13">
    <source>
        <dbReference type="EMBL" id="EEB05511.1"/>
    </source>
</evidence>
<dbReference type="PROSITE" id="PS50103">
    <property type="entry name" value="ZF_C3H1"/>
    <property type="match status" value="3"/>
</dbReference>
<dbReference type="Pfam" id="PF00642">
    <property type="entry name" value="zf-CCCH"/>
    <property type="match status" value="2"/>
</dbReference>
<dbReference type="SMART" id="SM00356">
    <property type="entry name" value="ZnF_C3H1"/>
    <property type="match status" value="4"/>
</dbReference>
<evidence type="ECO:0000259" key="12">
    <source>
        <dbReference type="PROSITE" id="PS50103"/>
    </source>
</evidence>
<dbReference type="InterPro" id="IPR045348">
    <property type="entry name" value="CPSF4/Yth1"/>
</dbReference>
<dbReference type="InterPro" id="IPR036855">
    <property type="entry name" value="Znf_CCCH_sf"/>
</dbReference>
<dbReference type="GeneID" id="7051223"/>
<keyword evidence="6 10" id="KW-0863">Zinc-finger</keyword>
<keyword evidence="15" id="KW-1185">Reference proteome</keyword>
<dbReference type="GO" id="GO:0003723">
    <property type="term" value="F:RNA binding"/>
    <property type="evidence" value="ECO:0007669"/>
    <property type="project" value="UniProtKB-UniRule"/>
</dbReference>
<reference evidence="13 15" key="1">
    <citation type="journal article" date="2011" name="Science">
        <title>Comparative functional genomics of the fission yeasts.</title>
        <authorList>
            <person name="Rhind N."/>
            <person name="Chen Z."/>
            <person name="Yassour M."/>
            <person name="Thompson D.A."/>
            <person name="Haas B.J."/>
            <person name="Habib N."/>
            <person name="Wapinski I."/>
            <person name="Roy S."/>
            <person name="Lin M.F."/>
            <person name="Heiman D.I."/>
            <person name="Young S.K."/>
            <person name="Furuya K."/>
            <person name="Guo Y."/>
            <person name="Pidoux A."/>
            <person name="Chen H.M."/>
            <person name="Robbertse B."/>
            <person name="Goldberg J.M."/>
            <person name="Aoki K."/>
            <person name="Bayne E.H."/>
            <person name="Berlin A.M."/>
            <person name="Desjardins C.A."/>
            <person name="Dobbs E."/>
            <person name="Dukaj L."/>
            <person name="Fan L."/>
            <person name="FitzGerald M.G."/>
            <person name="French C."/>
            <person name="Gujja S."/>
            <person name="Hansen K."/>
            <person name="Keifenheim D."/>
            <person name="Levin J.Z."/>
            <person name="Mosher R.A."/>
            <person name="Mueller C.A."/>
            <person name="Pfiffner J."/>
            <person name="Priest M."/>
            <person name="Russ C."/>
            <person name="Smialowska A."/>
            <person name="Swoboda P."/>
            <person name="Sykes S.M."/>
            <person name="Vaughn M."/>
            <person name="Vengrova S."/>
            <person name="Yoder R."/>
            <person name="Zeng Q."/>
            <person name="Allshire R."/>
            <person name="Baulcombe D."/>
            <person name="Birren B.W."/>
            <person name="Brown W."/>
            <person name="Ekwall K."/>
            <person name="Kellis M."/>
            <person name="Leatherwood J."/>
            <person name="Levin H."/>
            <person name="Margalit H."/>
            <person name="Martienssen R."/>
            <person name="Nieduszynski C.A."/>
            <person name="Spatafora J.W."/>
            <person name="Friedman N."/>
            <person name="Dalgaard J.Z."/>
            <person name="Baumann P."/>
            <person name="Niki H."/>
            <person name="Regev A."/>
            <person name="Nusbaum C."/>
        </authorList>
    </citation>
    <scope>NUCLEOTIDE SEQUENCE [LARGE SCALE GENOMIC DNA]</scope>
    <source>
        <strain evidence="15">yFS275 / FY16936</strain>
    </source>
</reference>
<comment type="subcellular location">
    <subcellularLocation>
        <location evidence="1 11">Nucleus</location>
    </subcellularLocation>
</comment>
<dbReference type="Gene3D" id="4.10.1000.10">
    <property type="entry name" value="Zinc finger, CCCH-type"/>
    <property type="match status" value="2"/>
</dbReference>
<proteinExistence type="inferred from homology"/>
<dbReference type="JaponicusDB" id="SJAG_00527">
    <property type="gene designation" value="yth1"/>
</dbReference>
<protein>
    <recommendedName>
        <fullName evidence="11">mRNA 3'-end-processing protein</fullName>
    </recommendedName>
</protein>
<keyword evidence="5 11" id="KW-0677">Repeat</keyword>
<feature type="zinc finger region" description="C3H1-type" evidence="10">
    <location>
        <begin position="132"/>
        <end position="158"/>
    </location>
</feature>
<dbReference type="VEuPathDB" id="FungiDB:SJAG_00527"/>
<dbReference type="GO" id="GO:0008270">
    <property type="term" value="F:zinc ion binding"/>
    <property type="evidence" value="ECO:0007669"/>
    <property type="project" value="UniProtKB-KW"/>
</dbReference>
<feature type="domain" description="C3H1-type" evidence="12">
    <location>
        <begin position="49"/>
        <end position="76"/>
    </location>
</feature>
<keyword evidence="3 11" id="KW-0507">mRNA processing</keyword>
<evidence type="ECO:0000256" key="10">
    <source>
        <dbReference type="PROSITE-ProRule" id="PRU00723"/>
    </source>
</evidence>
<evidence type="ECO:0000256" key="3">
    <source>
        <dbReference type="ARBA" id="ARBA00022664"/>
    </source>
</evidence>
<dbReference type="STRING" id="402676.B6JVW0"/>
<dbReference type="GO" id="GO:0005847">
    <property type="term" value="C:mRNA cleavage and polyadenylation specificity factor complex"/>
    <property type="evidence" value="ECO:0007669"/>
    <property type="project" value="EnsemblFungi"/>
</dbReference>
<comment type="similarity">
    <text evidence="2 11">Belongs to the CPSF4/YTH1 family.</text>
</comment>
<sequence>MTEFIKEKAIAADFTPVRFKFDDYLERHHQFDYSARYDAHQNARENGSKMGSVVCKHWLRGLCKKGNQCEFLHEYNLKKMPPCHFYAERGWCSNGEECLYLHLDPSKQVGVCAWYNMGFCPLGPICRGKHVRKGPICERFLAGFCQLGPNCPHPHPKHIEPMHPPQKRKEY</sequence>
<evidence type="ECO:0000256" key="11">
    <source>
        <dbReference type="RuleBase" id="RU369008"/>
    </source>
</evidence>
<dbReference type="InterPro" id="IPR000571">
    <property type="entry name" value="Znf_CCCH"/>
</dbReference>
<accession>B6JVW0</accession>
<dbReference type="EMBL" id="KE651166">
    <property type="protein sequence ID" value="EEB05511.1"/>
    <property type="molecule type" value="Genomic_DNA"/>
</dbReference>
<dbReference type="HOGENOM" id="CLU_024513_1_2_1"/>
<evidence type="ECO:0000256" key="4">
    <source>
        <dbReference type="ARBA" id="ARBA00022723"/>
    </source>
</evidence>
<dbReference type="OrthoDB" id="1914176at2759"/>
<dbReference type="eggNOG" id="KOG1040">
    <property type="taxonomic scope" value="Eukaryota"/>
</dbReference>
<keyword evidence="4 10" id="KW-0479">Metal-binding</keyword>
<dbReference type="RefSeq" id="XP_002171804.1">
    <property type="nucleotide sequence ID" value="XM_002171768.2"/>
</dbReference>
<dbReference type="AlphaFoldDB" id="B6JVW0"/>
<evidence type="ECO:0000313" key="15">
    <source>
        <dbReference type="Proteomes" id="UP000001744"/>
    </source>
</evidence>
<evidence type="ECO:0000256" key="8">
    <source>
        <dbReference type="ARBA" id="ARBA00022884"/>
    </source>
</evidence>
<keyword evidence="9 11" id="KW-0539">Nucleus</keyword>
<dbReference type="PANTHER" id="PTHR23102:SF24">
    <property type="entry name" value="CLEAVAGE AND POLYADENYLATION SPECIFICITY FACTOR SUBUNIT 4"/>
    <property type="match status" value="1"/>
</dbReference>
<dbReference type="GO" id="GO:0031124">
    <property type="term" value="P:mRNA 3'-end processing"/>
    <property type="evidence" value="ECO:0007669"/>
    <property type="project" value="UniProtKB-UniRule"/>
</dbReference>
<feature type="zinc finger region" description="C3H1-type" evidence="10">
    <location>
        <begin position="49"/>
        <end position="76"/>
    </location>
</feature>
<evidence type="ECO:0000256" key="6">
    <source>
        <dbReference type="ARBA" id="ARBA00022771"/>
    </source>
</evidence>
<keyword evidence="8 11" id="KW-0694">RNA-binding</keyword>
<keyword evidence="7 10" id="KW-0862">Zinc</keyword>
<evidence type="ECO:0000256" key="1">
    <source>
        <dbReference type="ARBA" id="ARBA00004123"/>
    </source>
</evidence>
<gene>
    <name evidence="14" type="primary">yth1</name>
    <name evidence="13" type="ORF">SJAG_00527</name>
</gene>
<comment type="function">
    <text evidence="11">Component of the cleavage factor I (CF I) involved in pre-mRNA 3'-end processing.</text>
</comment>
<evidence type="ECO:0000313" key="14">
    <source>
        <dbReference type="JaponicusDB" id="SJAG_00527"/>
    </source>
</evidence>
<evidence type="ECO:0000256" key="9">
    <source>
        <dbReference type="ARBA" id="ARBA00023242"/>
    </source>
</evidence>
<feature type="zinc finger region" description="C3H1-type" evidence="10">
    <location>
        <begin position="77"/>
        <end position="105"/>
    </location>
</feature>
<feature type="domain" description="C3H1-type" evidence="12">
    <location>
        <begin position="132"/>
        <end position="158"/>
    </location>
</feature>
<dbReference type="PANTHER" id="PTHR23102">
    <property type="entry name" value="CLEAVAGE AND POLYADENYLATION SPECIFICITY FACTOR SUBUNIT 4-RELATED"/>
    <property type="match status" value="1"/>
</dbReference>
<dbReference type="FunFam" id="4.10.1000.10:FF:000012">
    <property type="entry name" value="cleavage and polyadenylation specificity factor subunit 4"/>
    <property type="match status" value="1"/>
</dbReference>
<dbReference type="SUPFAM" id="SSF90229">
    <property type="entry name" value="CCCH zinc finger"/>
    <property type="match status" value="2"/>
</dbReference>
<evidence type="ECO:0000256" key="7">
    <source>
        <dbReference type="ARBA" id="ARBA00022833"/>
    </source>
</evidence>